<evidence type="ECO:0000313" key="4">
    <source>
        <dbReference type="Proteomes" id="UP000298416"/>
    </source>
</evidence>
<feature type="transmembrane region" description="Helical" evidence="1">
    <location>
        <begin position="293"/>
        <end position="313"/>
    </location>
</feature>
<feature type="transmembrane region" description="Helical" evidence="1">
    <location>
        <begin position="212"/>
        <end position="234"/>
    </location>
</feature>
<sequence>MPYGALGKSIIYAVGNSMVVLLPKSHAMPKSTPTWRLLIGRIFRRRDMTDNAGDYVKLEGGGAQCQPETSSSDCCDDGGWLWSLWWWAKLLLVVLFVAVLGAVFFKWIGPFFMDKVKFSYDISRLLIYQWFYPNIVTLVKDNIHNDHFISRELIGYHSHEIIPMIKWEQRTFSTAILGVIVFASLAIFPVFLIPSTPSMWVAGMTFGYGYGFLMIIGGVSIGSSIPYFVGSLFYHRIHVWLERYPKRASIIRLAGEGNWFSQFRAVSLIRISPFPFVIYNYCAVATDVKYVPYLLGTVVGMVPEIFVALYTGILIKTLADASQDRKSLSVSQIVMNVAGFCISVSATVAVTWYAKRRLKELQMREELLLQ</sequence>
<dbReference type="EMBL" id="PNBA02000007">
    <property type="protein sequence ID" value="KAG6418827.1"/>
    <property type="molecule type" value="Genomic_DNA"/>
</dbReference>
<evidence type="ECO:0000313" key="3">
    <source>
        <dbReference type="EMBL" id="KAG6418827.1"/>
    </source>
</evidence>
<dbReference type="Pfam" id="PF09335">
    <property type="entry name" value="VTT_dom"/>
    <property type="match status" value="1"/>
</dbReference>
<dbReference type="PANTHER" id="PTHR46431">
    <property type="entry name" value="EXPRESSED PROTEIN"/>
    <property type="match status" value="1"/>
</dbReference>
<feature type="transmembrane region" description="Helical" evidence="1">
    <location>
        <begin position="86"/>
        <end position="108"/>
    </location>
</feature>
<organism evidence="3">
    <name type="scientific">Salvia splendens</name>
    <name type="common">Scarlet sage</name>
    <dbReference type="NCBI Taxonomy" id="180675"/>
    <lineage>
        <taxon>Eukaryota</taxon>
        <taxon>Viridiplantae</taxon>
        <taxon>Streptophyta</taxon>
        <taxon>Embryophyta</taxon>
        <taxon>Tracheophyta</taxon>
        <taxon>Spermatophyta</taxon>
        <taxon>Magnoliopsida</taxon>
        <taxon>eudicotyledons</taxon>
        <taxon>Gunneridae</taxon>
        <taxon>Pentapetalae</taxon>
        <taxon>asterids</taxon>
        <taxon>lamiids</taxon>
        <taxon>Lamiales</taxon>
        <taxon>Lamiaceae</taxon>
        <taxon>Nepetoideae</taxon>
        <taxon>Mentheae</taxon>
        <taxon>Salviinae</taxon>
        <taxon>Salvia</taxon>
        <taxon>Salvia subgen. Calosphace</taxon>
        <taxon>core Calosphace</taxon>
    </lineage>
</organism>
<feature type="transmembrane region" description="Helical" evidence="1">
    <location>
        <begin position="333"/>
        <end position="354"/>
    </location>
</feature>
<protein>
    <recommendedName>
        <fullName evidence="2">VTT domain-containing protein</fullName>
    </recommendedName>
</protein>
<feature type="domain" description="VTT" evidence="2">
    <location>
        <begin position="193"/>
        <end position="313"/>
    </location>
</feature>
<name>A0A8X8ZVR0_SALSN</name>
<keyword evidence="1" id="KW-1133">Transmembrane helix</keyword>
<dbReference type="PANTHER" id="PTHR46431:SF7">
    <property type="entry name" value="SNARE ASSOCIATED GOLGI PROTEIN FAMILY"/>
    <property type="match status" value="1"/>
</dbReference>
<keyword evidence="4" id="KW-1185">Reference proteome</keyword>
<evidence type="ECO:0000256" key="1">
    <source>
        <dbReference type="SAM" id="Phobius"/>
    </source>
</evidence>
<proteinExistence type="predicted"/>
<evidence type="ECO:0000259" key="2">
    <source>
        <dbReference type="Pfam" id="PF09335"/>
    </source>
</evidence>
<dbReference type="AlphaFoldDB" id="A0A8X8ZVR0"/>
<dbReference type="InterPro" id="IPR032816">
    <property type="entry name" value="VTT_dom"/>
</dbReference>
<accession>A0A8X8ZVR0</accession>
<feature type="transmembrane region" description="Helical" evidence="1">
    <location>
        <begin position="172"/>
        <end position="192"/>
    </location>
</feature>
<reference evidence="3" key="1">
    <citation type="submission" date="2018-01" db="EMBL/GenBank/DDBJ databases">
        <authorList>
            <person name="Mao J.F."/>
        </authorList>
    </citation>
    <scope>NUCLEOTIDE SEQUENCE</scope>
    <source>
        <strain evidence="3">Huo1</strain>
        <tissue evidence="3">Leaf</tissue>
    </source>
</reference>
<comment type="caution">
    <text evidence="3">The sequence shown here is derived from an EMBL/GenBank/DDBJ whole genome shotgun (WGS) entry which is preliminary data.</text>
</comment>
<reference evidence="3" key="2">
    <citation type="submission" date="2020-08" db="EMBL/GenBank/DDBJ databases">
        <title>Plant Genome Project.</title>
        <authorList>
            <person name="Zhang R.-G."/>
        </authorList>
    </citation>
    <scope>NUCLEOTIDE SEQUENCE</scope>
    <source>
        <strain evidence="3">Huo1</strain>
        <tissue evidence="3">Leaf</tissue>
    </source>
</reference>
<dbReference type="Proteomes" id="UP000298416">
    <property type="component" value="Unassembled WGS sequence"/>
</dbReference>
<keyword evidence="1" id="KW-0812">Transmembrane</keyword>
<gene>
    <name evidence="3" type="ORF">SASPL_121033</name>
</gene>
<keyword evidence="1" id="KW-0472">Membrane</keyword>